<evidence type="ECO:0000313" key="3">
    <source>
        <dbReference type="Proteomes" id="UP000199120"/>
    </source>
</evidence>
<organism evidence="2 3">
    <name type="scientific">Paraburkholderia caballeronis</name>
    <dbReference type="NCBI Taxonomy" id="416943"/>
    <lineage>
        <taxon>Bacteria</taxon>
        <taxon>Pseudomonadati</taxon>
        <taxon>Pseudomonadota</taxon>
        <taxon>Betaproteobacteria</taxon>
        <taxon>Burkholderiales</taxon>
        <taxon>Burkholderiaceae</taxon>
        <taxon>Paraburkholderia</taxon>
    </lineage>
</organism>
<keyword evidence="3" id="KW-1185">Reference proteome</keyword>
<feature type="compositionally biased region" description="Basic and acidic residues" evidence="1">
    <location>
        <begin position="344"/>
        <end position="355"/>
    </location>
</feature>
<dbReference type="AlphaFoldDB" id="A0A1H7T604"/>
<reference evidence="3" key="1">
    <citation type="submission" date="2016-10" db="EMBL/GenBank/DDBJ databases">
        <authorList>
            <person name="Varghese N."/>
            <person name="Submissions S."/>
        </authorList>
    </citation>
    <scope>NUCLEOTIDE SEQUENCE [LARGE SCALE GENOMIC DNA]</scope>
    <source>
        <strain evidence="3">LMG 26416</strain>
    </source>
</reference>
<sequence>MRRRERLVRCEIDRVSRGVVRQRRLTGLRKLHDVGLPCQGRRRQRVRERQRIVRRDRIQRFGRTCRFDGSNWFDIERSRWRSGGLIVIEQDPRREAVFGSGPSIARTGTPGCTVVVTHGLNGGGRLRSERRFRQGRGSFSQGGRSIGGRIRRDRRNRAHNIGRTVIDRDGVRADRVGRRSPIDRAVLQRRLRIAHPGTPRGICAGECRPPRGVLLDRAQRRGDVFRRRRPWRLVVRRRRRPGKRRRAAAARSHWRGARRLRMRRRLRTTRRPDIRPRRFDRPRCRRGGGGARRGAAGYRRRTAATARRRAERLRVAGRSGRRRKTVLGDDGRRRDRRRRRMQRRPHDAGGGDGRHVASGGGRAP</sequence>
<feature type="region of interest" description="Disordered" evidence="1">
    <location>
        <begin position="238"/>
        <end position="364"/>
    </location>
</feature>
<feature type="compositionally biased region" description="Basic residues" evidence="1">
    <location>
        <begin position="334"/>
        <end position="343"/>
    </location>
</feature>
<dbReference type="Proteomes" id="UP000199120">
    <property type="component" value="Unassembled WGS sequence"/>
</dbReference>
<evidence type="ECO:0000256" key="1">
    <source>
        <dbReference type="SAM" id="MobiDB-lite"/>
    </source>
</evidence>
<feature type="compositionally biased region" description="Basic residues" evidence="1">
    <location>
        <begin position="238"/>
        <end position="269"/>
    </location>
</feature>
<feature type="compositionally biased region" description="Basic residues" evidence="1">
    <location>
        <begin position="298"/>
        <end position="311"/>
    </location>
</feature>
<dbReference type="EMBL" id="FOAJ01000014">
    <property type="protein sequence ID" value="SEL80168.1"/>
    <property type="molecule type" value="Genomic_DNA"/>
</dbReference>
<accession>A0A1H7T604</accession>
<name>A0A1H7T604_9BURK</name>
<feature type="compositionally biased region" description="Basic and acidic residues" evidence="1">
    <location>
        <begin position="270"/>
        <end position="282"/>
    </location>
</feature>
<protein>
    <submittedName>
        <fullName evidence="2">Uncharacterized protein</fullName>
    </submittedName>
</protein>
<gene>
    <name evidence="2" type="ORF">SAMN05192542_11440</name>
</gene>
<evidence type="ECO:0000313" key="2">
    <source>
        <dbReference type="EMBL" id="SEL80168.1"/>
    </source>
</evidence>
<proteinExistence type="predicted"/>